<name>W6TEC8_HOLOB</name>
<evidence type="ECO:0000256" key="6">
    <source>
        <dbReference type="SAM" id="Phobius"/>
    </source>
</evidence>
<evidence type="ECO:0000313" key="9">
    <source>
        <dbReference type="Proteomes" id="UP000019112"/>
    </source>
</evidence>
<evidence type="ECO:0000259" key="7">
    <source>
        <dbReference type="Pfam" id="PF03772"/>
    </source>
</evidence>
<dbReference type="Proteomes" id="UP000019112">
    <property type="component" value="Unassembled WGS sequence"/>
</dbReference>
<feature type="transmembrane region" description="Helical" evidence="6">
    <location>
        <begin position="336"/>
        <end position="353"/>
    </location>
</feature>
<dbReference type="STRING" id="1399147.P618_200261"/>
<feature type="transmembrane region" description="Helical" evidence="6">
    <location>
        <begin position="36"/>
        <end position="53"/>
    </location>
</feature>
<evidence type="ECO:0000256" key="3">
    <source>
        <dbReference type="ARBA" id="ARBA00022692"/>
    </source>
</evidence>
<feature type="transmembrane region" description="Helical" evidence="6">
    <location>
        <begin position="59"/>
        <end position="77"/>
    </location>
</feature>
<dbReference type="RefSeq" id="WP_021826833.1">
    <property type="nucleotide sequence ID" value="NZ_AWTR02000034.1"/>
</dbReference>
<dbReference type="NCBIfam" id="TIGR00360">
    <property type="entry name" value="ComEC_N-term"/>
    <property type="match status" value="1"/>
</dbReference>
<protein>
    <submittedName>
        <fullName evidence="8">ComE operon protein 3</fullName>
    </submittedName>
</protein>
<evidence type="ECO:0000256" key="1">
    <source>
        <dbReference type="ARBA" id="ARBA00004651"/>
    </source>
</evidence>
<dbReference type="Pfam" id="PF03772">
    <property type="entry name" value="Competence"/>
    <property type="match status" value="1"/>
</dbReference>
<comment type="subcellular location">
    <subcellularLocation>
        <location evidence="1">Cell membrane</location>
        <topology evidence="1">Multi-pass membrane protein</topology>
    </subcellularLocation>
</comment>
<dbReference type="eggNOG" id="COG0658">
    <property type="taxonomic scope" value="Bacteria"/>
</dbReference>
<feature type="transmembrane region" description="Helical" evidence="6">
    <location>
        <begin position="536"/>
        <end position="554"/>
    </location>
</feature>
<feature type="transmembrane region" description="Helical" evidence="6">
    <location>
        <begin position="305"/>
        <end position="330"/>
    </location>
</feature>
<feature type="domain" description="ComEC/Rec2-related protein" evidence="7">
    <location>
        <begin position="250"/>
        <end position="531"/>
    </location>
</feature>
<dbReference type="PANTHER" id="PTHR30619">
    <property type="entry name" value="DNA INTERNALIZATION/COMPETENCE PROTEIN COMEC/REC2"/>
    <property type="match status" value="1"/>
</dbReference>
<feature type="transmembrane region" description="Helical" evidence="6">
    <location>
        <begin position="417"/>
        <end position="439"/>
    </location>
</feature>
<organism evidence="8 9">
    <name type="scientific">Holospora obtusa F1</name>
    <dbReference type="NCBI Taxonomy" id="1399147"/>
    <lineage>
        <taxon>Bacteria</taxon>
        <taxon>Pseudomonadati</taxon>
        <taxon>Pseudomonadota</taxon>
        <taxon>Alphaproteobacteria</taxon>
        <taxon>Holosporales</taxon>
        <taxon>Holosporaceae</taxon>
        <taxon>Holospora</taxon>
    </lineage>
</organism>
<keyword evidence="2" id="KW-1003">Cell membrane</keyword>
<dbReference type="InterPro" id="IPR052159">
    <property type="entry name" value="Competence_DNA_uptake"/>
</dbReference>
<feature type="transmembrane region" description="Helical" evidence="6">
    <location>
        <begin position="451"/>
        <end position="474"/>
    </location>
</feature>
<proteinExistence type="predicted"/>
<dbReference type="OrthoDB" id="9790149at2"/>
<feature type="transmembrane region" description="Helical" evidence="6">
    <location>
        <begin position="514"/>
        <end position="530"/>
    </location>
</feature>
<evidence type="ECO:0000313" key="8">
    <source>
        <dbReference type="EMBL" id="ETZ07543.1"/>
    </source>
</evidence>
<feature type="transmembrane region" description="Helical" evidence="6">
    <location>
        <begin position="271"/>
        <end position="293"/>
    </location>
</feature>
<gene>
    <name evidence="8" type="ORF">P618_200261</name>
</gene>
<dbReference type="InterPro" id="IPR004477">
    <property type="entry name" value="ComEC_N"/>
</dbReference>
<dbReference type="GO" id="GO:0005886">
    <property type="term" value="C:plasma membrane"/>
    <property type="evidence" value="ECO:0007669"/>
    <property type="project" value="UniProtKB-SubCell"/>
</dbReference>
<accession>W6TEC8</accession>
<keyword evidence="5 6" id="KW-0472">Membrane</keyword>
<evidence type="ECO:0000256" key="2">
    <source>
        <dbReference type="ARBA" id="ARBA00022475"/>
    </source>
</evidence>
<keyword evidence="3 6" id="KW-0812">Transmembrane</keyword>
<evidence type="ECO:0000256" key="5">
    <source>
        <dbReference type="ARBA" id="ARBA00023136"/>
    </source>
</evidence>
<feature type="transmembrane region" description="Helical" evidence="6">
    <location>
        <begin position="84"/>
        <end position="103"/>
    </location>
</feature>
<keyword evidence="4 6" id="KW-1133">Transmembrane helix</keyword>
<comment type="caution">
    <text evidence="8">The sequence shown here is derived from an EMBL/GenBank/DDBJ whole genome shotgun (WGS) entry which is preliminary data.</text>
</comment>
<keyword evidence="9" id="KW-1185">Reference proteome</keyword>
<dbReference type="EMBL" id="AWTR02000034">
    <property type="protein sequence ID" value="ETZ07543.1"/>
    <property type="molecule type" value="Genomic_DNA"/>
</dbReference>
<sequence>MTRGSVKNFWIWKAKNLKKIRATLYSQFIQEHDRHVLWVPFGIAIGIYSYVMLPYEPKAITYGVIFIAFFASLYGLFQEKRRIFRVFFWAIVCFAVGFFRIGMYPQHILLKKELGPFWIKGQVTALDHTASNSGKIYPRIWLKSLRSKKGALSFPCVRLSIRTQCKQKITPGNWIEAKVKLLPWARLTVPGGYDAQFHQFFQGVSSYGFTVSDVQVTCEKSGFLTRMRHYLTKTFHDKLPYPLGAIGSALITGDKTALPLQLRNDFSVSGLSHILAISGLHLSIVAAMCFFVFRWLLQGVPKLGLIISLQSLAGICSLIAGGIYVCISGAGYPVQRSFILMFGALIGMFLNRWPSSLRMLSLCASGILFIEPHACFSLSFQLSFIATASLMTIPSKFWRKSMSETQQPFWKRWAKSFFMMNVTTISATCSTLPWIAFYFHQYSFQSVISNVFAVSWTSFCVMPMAGIALLSLLTPYSKSVFYLWGLTLKGLVSIAQSSSYYLGFLLFHCPLYSHWYFFAQVFCVFWWLIWKENWRWWGIFALVLLQFFAWYGAFKPKILATPDYIGIIQEEISTLWVTETRKGKHVISQWARVFNLSHICQEKMLKDSKIKALFEIGKKLRKQYPKALTFQYKKGVWIPGTLSDEQRPWRFLYFEKKRKKFYKKRYRITSKKNQLSLD</sequence>
<feature type="transmembrane region" description="Helical" evidence="6">
    <location>
        <begin position="480"/>
        <end position="502"/>
    </location>
</feature>
<dbReference type="AlphaFoldDB" id="W6TEC8"/>
<evidence type="ECO:0000256" key="4">
    <source>
        <dbReference type="ARBA" id="ARBA00022989"/>
    </source>
</evidence>
<dbReference type="PANTHER" id="PTHR30619:SF1">
    <property type="entry name" value="RECOMBINATION PROTEIN 2"/>
    <property type="match status" value="1"/>
</dbReference>
<reference evidence="8 9" key="1">
    <citation type="journal article" date="2014" name="FEMS Microbiol. Lett.">
        <title>Draft genome sequences of three Holospora species (Holospora obtusa, Holospora undulata, and Holospora elegans), endonuclear symbiotic bacteria of the ciliate Paramecium caudatum.</title>
        <authorList>
            <person name="Dohra H."/>
            <person name="Tanaka K."/>
            <person name="Suzuki T."/>
            <person name="Fujishima M."/>
            <person name="Suzuki H."/>
        </authorList>
    </citation>
    <scope>NUCLEOTIDE SEQUENCE [LARGE SCALE GENOMIC DNA]</scope>
    <source>
        <strain evidence="8 9">F1</strain>
    </source>
</reference>